<sequence>MSEDTLDKLQEICAKINNVLVTKRVINSEAMNDNQDINPQEVEERYLRGYQAWLENNYSAAIADFSWLTLHCPLEPQFHLALAGALQKQQEFTLALGAYACALLLETKDPQPVYQMAVCLHALGKGADAREALQTVIEMSYMCPEYAPVAEKANLLLGKV</sequence>
<dbReference type="SUPFAM" id="SSF48452">
    <property type="entry name" value="TPR-like"/>
    <property type="match status" value="1"/>
</dbReference>
<organism evidence="1 2">
    <name type="scientific">Yersinia canariae</name>
    <dbReference type="NCBI Taxonomy" id="2607663"/>
    <lineage>
        <taxon>Bacteria</taxon>
        <taxon>Pseudomonadati</taxon>
        <taxon>Pseudomonadota</taxon>
        <taxon>Gammaproteobacteria</taxon>
        <taxon>Enterobacterales</taxon>
        <taxon>Yersiniaceae</taxon>
        <taxon>Yersinia</taxon>
    </lineage>
</organism>
<name>A0A857EVG1_9GAMM</name>
<accession>A0A857EVG1</accession>
<dbReference type="KEGG" id="yca:F0T03_01500"/>
<keyword evidence="2" id="KW-1185">Reference proteome</keyword>
<dbReference type="InterPro" id="IPR011990">
    <property type="entry name" value="TPR-like_helical_dom_sf"/>
</dbReference>
<dbReference type="EMBL" id="CP043727">
    <property type="protein sequence ID" value="QHB31004.1"/>
    <property type="molecule type" value="Genomic_DNA"/>
</dbReference>
<dbReference type="Proteomes" id="UP000464402">
    <property type="component" value="Chromosome"/>
</dbReference>
<reference evidence="2" key="1">
    <citation type="submission" date="2019-09" db="EMBL/GenBank/DDBJ databases">
        <title>Yersinia canariae sp. nov., isolated from a human yersiniosis case.</title>
        <authorList>
            <person name="Nguyen S.V."/>
            <person name="Greig D."/>
            <person name="Hurley D."/>
            <person name="Cao Y."/>
            <person name="McCabe E."/>
            <person name="Mitchell M."/>
            <person name="Jenkins C."/>
            <person name="Fanning S."/>
        </authorList>
    </citation>
    <scope>NUCLEOTIDE SEQUENCE [LARGE SCALE GENOMIC DNA]</scope>
    <source>
        <strain evidence="2">NCTC 14382</strain>
    </source>
</reference>
<proteinExistence type="predicted"/>
<gene>
    <name evidence="1" type="ORF">F0T03_01500</name>
</gene>
<dbReference type="RefSeq" id="WP_159677096.1">
    <property type="nucleotide sequence ID" value="NZ_CP043727.1"/>
</dbReference>
<dbReference type="Gene3D" id="1.25.40.10">
    <property type="entry name" value="Tetratricopeptide repeat domain"/>
    <property type="match status" value="1"/>
</dbReference>
<protein>
    <submittedName>
        <fullName evidence="1">Tetratricopeptide repeat protein</fullName>
    </submittedName>
</protein>
<evidence type="ECO:0000313" key="1">
    <source>
        <dbReference type="EMBL" id="QHB31004.1"/>
    </source>
</evidence>
<evidence type="ECO:0000313" key="2">
    <source>
        <dbReference type="Proteomes" id="UP000464402"/>
    </source>
</evidence>
<dbReference type="AlphaFoldDB" id="A0A857EVG1"/>